<dbReference type="Proteomes" id="UP000032141">
    <property type="component" value="Chromosome C4"/>
</dbReference>
<evidence type="ECO:0000313" key="3">
    <source>
        <dbReference type="Proteomes" id="UP000032141"/>
    </source>
</evidence>
<feature type="compositionally biased region" description="Low complexity" evidence="1">
    <location>
        <begin position="104"/>
        <end position="116"/>
    </location>
</feature>
<keyword evidence="3" id="KW-1185">Reference proteome</keyword>
<dbReference type="OMA" id="DTFLDPI"/>
<name>A0A0D3BT19_BRAOL</name>
<dbReference type="EnsemblPlants" id="Bo4g050810.1">
    <property type="protein sequence ID" value="Bo4g050810.1"/>
    <property type="gene ID" value="Bo4g050810"/>
</dbReference>
<sequence>MIWLANQLPKRTRRSTIDTFLDPILKTTESLTLLNGSGEAESGLERLRQCVEKELLQFLNGEGPSKDFNDFRTKLAGLTSVTKNYFENLVKALENGLAGVDSHAACSSKSTGCSSKTRVKGKGSSRTG</sequence>
<dbReference type="HOGENOM" id="CLU_1962638_0_0_1"/>
<feature type="region of interest" description="Disordered" evidence="1">
    <location>
        <begin position="104"/>
        <end position="128"/>
    </location>
</feature>
<proteinExistence type="predicted"/>
<dbReference type="STRING" id="109376.A0A0D3BT19"/>
<dbReference type="eggNOG" id="KOG1815">
    <property type="taxonomic scope" value="Eukaryota"/>
</dbReference>
<reference evidence="2 3" key="1">
    <citation type="journal article" date="2014" name="Genome Biol.">
        <title>Transcriptome and methylome profiling reveals relics of genome dominance in the mesopolyploid Brassica oleracea.</title>
        <authorList>
            <person name="Parkin I.A."/>
            <person name="Koh C."/>
            <person name="Tang H."/>
            <person name="Robinson S.J."/>
            <person name="Kagale S."/>
            <person name="Clarke W.E."/>
            <person name="Town C.D."/>
            <person name="Nixon J."/>
            <person name="Krishnakumar V."/>
            <person name="Bidwell S.L."/>
            <person name="Denoeud F."/>
            <person name="Belcram H."/>
            <person name="Links M.G."/>
            <person name="Just J."/>
            <person name="Clarke C."/>
            <person name="Bender T."/>
            <person name="Huebert T."/>
            <person name="Mason A.S."/>
            <person name="Pires J.C."/>
            <person name="Barker G."/>
            <person name="Moore J."/>
            <person name="Walley P.G."/>
            <person name="Manoli S."/>
            <person name="Batley J."/>
            <person name="Edwards D."/>
            <person name="Nelson M.N."/>
            <person name="Wang X."/>
            <person name="Paterson A.H."/>
            <person name="King G."/>
            <person name="Bancroft I."/>
            <person name="Chalhoub B."/>
            <person name="Sharpe A.G."/>
        </authorList>
    </citation>
    <scope>NUCLEOTIDE SEQUENCE</scope>
    <source>
        <strain evidence="2 3">cv. TO1000</strain>
    </source>
</reference>
<organism evidence="2 3">
    <name type="scientific">Brassica oleracea var. oleracea</name>
    <dbReference type="NCBI Taxonomy" id="109376"/>
    <lineage>
        <taxon>Eukaryota</taxon>
        <taxon>Viridiplantae</taxon>
        <taxon>Streptophyta</taxon>
        <taxon>Embryophyta</taxon>
        <taxon>Tracheophyta</taxon>
        <taxon>Spermatophyta</taxon>
        <taxon>Magnoliopsida</taxon>
        <taxon>eudicotyledons</taxon>
        <taxon>Gunneridae</taxon>
        <taxon>Pentapetalae</taxon>
        <taxon>rosids</taxon>
        <taxon>malvids</taxon>
        <taxon>Brassicales</taxon>
        <taxon>Brassicaceae</taxon>
        <taxon>Brassiceae</taxon>
        <taxon>Brassica</taxon>
    </lineage>
</organism>
<dbReference type="AlphaFoldDB" id="A0A0D3BT19"/>
<feature type="compositionally biased region" description="Basic residues" evidence="1">
    <location>
        <begin position="117"/>
        <end position="128"/>
    </location>
</feature>
<protein>
    <submittedName>
        <fullName evidence="2">Uncharacterized protein</fullName>
    </submittedName>
</protein>
<accession>A0A0D3BT19</accession>
<evidence type="ECO:0000313" key="2">
    <source>
        <dbReference type="EnsemblPlants" id="Bo4g050810.1"/>
    </source>
</evidence>
<dbReference type="Gramene" id="Bo4g050810.1">
    <property type="protein sequence ID" value="Bo4g050810.1"/>
    <property type="gene ID" value="Bo4g050810"/>
</dbReference>
<evidence type="ECO:0000256" key="1">
    <source>
        <dbReference type="SAM" id="MobiDB-lite"/>
    </source>
</evidence>
<reference evidence="2" key="2">
    <citation type="submission" date="2015-03" db="UniProtKB">
        <authorList>
            <consortium name="EnsemblPlants"/>
        </authorList>
    </citation>
    <scope>IDENTIFICATION</scope>
</reference>